<sequence>MLSCPTAMFLAWGPDLLCFYNDAYRPFLGYRLDAALGRPFREVWASIWDEIAPLVEATLAGESRTLTDLMLDLSRDGRPERSWWSFTYSPVLDDDGAVRGLFCVTAETTARVLGEAALRESEDHFRHTVELSPQVAWTCDPSGGITSYASRWLALTGQAPGEPLGDGWVRALHPDDVAPTLAVFAASLASGDPVDVEYRIRVAATGEHRWMRAHARPRRDEAGAILRWYGVVEDIHDRRLAEDALRGLNRTLERRIAEALAQRKLWADVFETTSALVAALDPDYRVLAANRAYADEFARLYGVRPRAGDDLLALLDAVPEEREAVRSLWGRAVAGEEFTVVAEFGDPERRRASYEIRFTVLHDGDGRRIGAFQYATDVTERLREQAQLARAEDALRQAQKMEAVGQLTGGVAHDFNNLLTIIRSSVDFLRRPDLAEERRRRYLDAVSDTVDRAAKLTGQLLAFARRQALAPEVFDIGARLRSVAEMLDPVTGARIRVVMRLPDVPCHVRADVSQFETALINMAVNARDAMRGEGTLVLHLECGRPLPVIRGHAGSPGPFAVLSVVDEGAGIAPEHIDRIFEPFFTTKEVGKGTGLGLSQVIGFAKQSGGDVAVASRLGEGTTVTLYLPEVAPPQAGGATDAAAAEDAGDGCSLCVLVVEDNLEVGRFCTQILEDLGHACVWAHNAEAALAEMERSPDRFDAVFSDVVMPGIGGIALARRLRDQHPDLPVILTSGYSDVLARDDAHGFPLVRKPYSASQVAQALRTIAGRLSRRRSDRR</sequence>
<gene>
    <name evidence="9" type="ORF">EOE48_19605</name>
</gene>
<dbReference type="SUPFAM" id="SSF52172">
    <property type="entry name" value="CheY-like"/>
    <property type="match status" value="1"/>
</dbReference>
<dbReference type="InterPro" id="IPR013655">
    <property type="entry name" value="PAS_fold_3"/>
</dbReference>
<feature type="domain" description="PAC" evidence="8">
    <location>
        <begin position="194"/>
        <end position="247"/>
    </location>
</feature>
<dbReference type="PANTHER" id="PTHR43065">
    <property type="entry name" value="SENSOR HISTIDINE KINASE"/>
    <property type="match status" value="1"/>
</dbReference>
<dbReference type="AlphaFoldDB" id="A0A3S2V762"/>
<reference evidence="9 10" key="1">
    <citation type="submission" date="2019-01" db="EMBL/GenBank/DDBJ databases">
        <authorList>
            <person name="Chen W.-M."/>
        </authorList>
    </citation>
    <scope>NUCLEOTIDE SEQUENCE [LARGE SCALE GENOMIC DNA]</scope>
    <source>
        <strain evidence="9 10">TER-1</strain>
    </source>
</reference>
<dbReference type="SUPFAM" id="SSF55874">
    <property type="entry name" value="ATPase domain of HSP90 chaperone/DNA topoisomerase II/histidine kinase"/>
    <property type="match status" value="1"/>
</dbReference>
<dbReference type="CDD" id="cd00082">
    <property type="entry name" value="HisKA"/>
    <property type="match status" value="1"/>
</dbReference>
<dbReference type="InterPro" id="IPR035965">
    <property type="entry name" value="PAS-like_dom_sf"/>
</dbReference>
<dbReference type="InterPro" id="IPR001789">
    <property type="entry name" value="Sig_transdc_resp-reg_receiver"/>
</dbReference>
<comment type="caution">
    <text evidence="9">The sequence shown here is derived from an EMBL/GenBank/DDBJ whole genome shotgun (WGS) entry which is preliminary data.</text>
</comment>
<dbReference type="PRINTS" id="PR00344">
    <property type="entry name" value="BCTRLSENSOR"/>
</dbReference>
<dbReference type="Pfam" id="PF08448">
    <property type="entry name" value="PAS_4"/>
    <property type="match status" value="2"/>
</dbReference>
<dbReference type="InterPro" id="IPR000700">
    <property type="entry name" value="PAS-assoc_C"/>
</dbReference>
<dbReference type="EC" id="2.7.13.3" evidence="2"/>
<evidence type="ECO:0000313" key="10">
    <source>
        <dbReference type="Proteomes" id="UP000286997"/>
    </source>
</evidence>
<dbReference type="Gene3D" id="3.40.50.2300">
    <property type="match status" value="1"/>
</dbReference>
<dbReference type="EMBL" id="SACP01000021">
    <property type="protein sequence ID" value="RVU15506.1"/>
    <property type="molecule type" value="Genomic_DNA"/>
</dbReference>
<dbReference type="FunFam" id="3.30.450.20:FF:000099">
    <property type="entry name" value="Sensory box sensor histidine kinase"/>
    <property type="match status" value="1"/>
</dbReference>
<dbReference type="InterPro" id="IPR001610">
    <property type="entry name" value="PAC"/>
</dbReference>
<evidence type="ECO:0000256" key="3">
    <source>
        <dbReference type="ARBA" id="ARBA00022553"/>
    </source>
</evidence>
<dbReference type="Gene3D" id="3.30.450.20">
    <property type="entry name" value="PAS domain"/>
    <property type="match status" value="3"/>
</dbReference>
<dbReference type="CDD" id="cd00130">
    <property type="entry name" value="PAS"/>
    <property type="match status" value="2"/>
</dbReference>
<dbReference type="PROSITE" id="PS50109">
    <property type="entry name" value="HIS_KIN"/>
    <property type="match status" value="1"/>
</dbReference>
<dbReference type="Gene3D" id="1.10.287.130">
    <property type="match status" value="1"/>
</dbReference>
<dbReference type="SMART" id="SM00387">
    <property type="entry name" value="HATPase_c"/>
    <property type="match status" value="1"/>
</dbReference>
<evidence type="ECO:0000256" key="1">
    <source>
        <dbReference type="ARBA" id="ARBA00000085"/>
    </source>
</evidence>
<evidence type="ECO:0000256" key="2">
    <source>
        <dbReference type="ARBA" id="ARBA00012438"/>
    </source>
</evidence>
<dbReference type="OrthoDB" id="9796100at2"/>
<dbReference type="PROSITE" id="PS50110">
    <property type="entry name" value="RESPONSE_REGULATORY"/>
    <property type="match status" value="1"/>
</dbReference>
<protein>
    <recommendedName>
        <fullName evidence="2">histidine kinase</fullName>
        <ecNumber evidence="2">2.7.13.3</ecNumber>
    </recommendedName>
</protein>
<feature type="domain" description="Response regulatory" evidence="6">
    <location>
        <begin position="654"/>
        <end position="767"/>
    </location>
</feature>
<dbReference type="NCBIfam" id="TIGR00229">
    <property type="entry name" value="sensory_box"/>
    <property type="match status" value="1"/>
</dbReference>
<dbReference type="Gene3D" id="3.30.565.10">
    <property type="entry name" value="Histidine kinase-like ATPase, C-terminal domain"/>
    <property type="match status" value="1"/>
</dbReference>
<comment type="catalytic activity">
    <reaction evidence="1">
        <text>ATP + protein L-histidine = ADP + protein N-phospho-L-histidine.</text>
        <dbReference type="EC" id="2.7.13.3"/>
    </reaction>
</comment>
<dbReference type="SMART" id="SM00086">
    <property type="entry name" value="PAC"/>
    <property type="match status" value="1"/>
</dbReference>
<evidence type="ECO:0000259" key="6">
    <source>
        <dbReference type="PROSITE" id="PS50110"/>
    </source>
</evidence>
<keyword evidence="3 4" id="KW-0597">Phosphoprotein</keyword>
<proteinExistence type="predicted"/>
<dbReference type="InterPro" id="IPR011006">
    <property type="entry name" value="CheY-like_superfamily"/>
</dbReference>
<evidence type="ECO:0000259" key="7">
    <source>
        <dbReference type="PROSITE" id="PS50112"/>
    </source>
</evidence>
<dbReference type="Pfam" id="PF00072">
    <property type="entry name" value="Response_reg"/>
    <property type="match status" value="1"/>
</dbReference>
<dbReference type="SMART" id="SM00091">
    <property type="entry name" value="PAS"/>
    <property type="match status" value="2"/>
</dbReference>
<dbReference type="Pfam" id="PF02518">
    <property type="entry name" value="HATPase_c"/>
    <property type="match status" value="1"/>
</dbReference>
<accession>A0A3S2V762</accession>
<dbReference type="InterPro" id="IPR005467">
    <property type="entry name" value="His_kinase_dom"/>
</dbReference>
<dbReference type="Pfam" id="PF08447">
    <property type="entry name" value="PAS_3"/>
    <property type="match status" value="1"/>
</dbReference>
<feature type="modified residue" description="4-aspartylphosphate" evidence="4">
    <location>
        <position position="705"/>
    </location>
</feature>
<evidence type="ECO:0000259" key="8">
    <source>
        <dbReference type="PROSITE" id="PS50113"/>
    </source>
</evidence>
<dbReference type="InterPro" id="IPR003661">
    <property type="entry name" value="HisK_dim/P_dom"/>
</dbReference>
<name>A0A3S2V762_9HYPH</name>
<organism evidence="9 10">
    <name type="scientific">Methylobacterium oryzihabitans</name>
    <dbReference type="NCBI Taxonomy" id="2499852"/>
    <lineage>
        <taxon>Bacteria</taxon>
        <taxon>Pseudomonadati</taxon>
        <taxon>Pseudomonadota</taxon>
        <taxon>Alphaproteobacteria</taxon>
        <taxon>Hyphomicrobiales</taxon>
        <taxon>Methylobacteriaceae</taxon>
        <taxon>Methylobacterium</taxon>
    </lineage>
</organism>
<dbReference type="PROSITE" id="PS50113">
    <property type="entry name" value="PAC"/>
    <property type="match status" value="1"/>
</dbReference>
<dbReference type="InterPro" id="IPR036890">
    <property type="entry name" value="HATPase_C_sf"/>
</dbReference>
<keyword evidence="10" id="KW-1185">Reference proteome</keyword>
<dbReference type="Pfam" id="PF00512">
    <property type="entry name" value="HisKA"/>
    <property type="match status" value="1"/>
</dbReference>
<dbReference type="SMART" id="SM00448">
    <property type="entry name" value="REC"/>
    <property type="match status" value="1"/>
</dbReference>
<dbReference type="SUPFAM" id="SSF47384">
    <property type="entry name" value="Homodimeric domain of signal transducing histidine kinase"/>
    <property type="match status" value="1"/>
</dbReference>
<dbReference type="PANTHER" id="PTHR43065:SF49">
    <property type="entry name" value="HISTIDINE KINASE"/>
    <property type="match status" value="1"/>
</dbReference>
<dbReference type="InterPro" id="IPR004358">
    <property type="entry name" value="Sig_transdc_His_kin-like_C"/>
</dbReference>
<evidence type="ECO:0000313" key="9">
    <source>
        <dbReference type="EMBL" id="RVU15506.1"/>
    </source>
</evidence>
<dbReference type="SUPFAM" id="SSF55785">
    <property type="entry name" value="PYP-like sensor domain (PAS domain)"/>
    <property type="match status" value="3"/>
</dbReference>
<dbReference type="SMART" id="SM00388">
    <property type="entry name" value="HisKA"/>
    <property type="match status" value="1"/>
</dbReference>
<feature type="domain" description="Histidine kinase" evidence="5">
    <location>
        <begin position="410"/>
        <end position="631"/>
    </location>
</feature>
<dbReference type="InterPro" id="IPR013656">
    <property type="entry name" value="PAS_4"/>
</dbReference>
<dbReference type="InterPro" id="IPR003594">
    <property type="entry name" value="HATPase_dom"/>
</dbReference>
<evidence type="ECO:0000256" key="4">
    <source>
        <dbReference type="PROSITE-ProRule" id="PRU00169"/>
    </source>
</evidence>
<dbReference type="PROSITE" id="PS50112">
    <property type="entry name" value="PAS"/>
    <property type="match status" value="1"/>
</dbReference>
<dbReference type="InterPro" id="IPR000014">
    <property type="entry name" value="PAS"/>
</dbReference>
<evidence type="ECO:0000259" key="5">
    <source>
        <dbReference type="PROSITE" id="PS50109"/>
    </source>
</evidence>
<feature type="domain" description="PAS" evidence="7">
    <location>
        <begin position="121"/>
        <end position="191"/>
    </location>
</feature>
<dbReference type="Proteomes" id="UP000286997">
    <property type="component" value="Unassembled WGS sequence"/>
</dbReference>
<dbReference type="InterPro" id="IPR036097">
    <property type="entry name" value="HisK_dim/P_sf"/>
</dbReference>
<dbReference type="GO" id="GO:0000155">
    <property type="term" value="F:phosphorelay sensor kinase activity"/>
    <property type="evidence" value="ECO:0007669"/>
    <property type="project" value="InterPro"/>
</dbReference>